<accession>A0A6A5RAZ3</accession>
<sequence length="107" mass="11498">MISVGILDGAGPIQARRHSPQYCLLTLIVAICLAVFTGSYLSHSSHDQPPSDVQKRSVLENPLGFNDSLVSLTQELVLPELVSRAANQKLWDKKVGSGRCINVLSGA</sequence>
<keyword evidence="1" id="KW-0812">Transmembrane</keyword>
<evidence type="ECO:0000313" key="2">
    <source>
        <dbReference type="EMBL" id="KAF1924234.1"/>
    </source>
</evidence>
<keyword evidence="1" id="KW-1133">Transmembrane helix</keyword>
<evidence type="ECO:0000313" key="3">
    <source>
        <dbReference type="Proteomes" id="UP000800082"/>
    </source>
</evidence>
<protein>
    <submittedName>
        <fullName evidence="2">Uncharacterized protein</fullName>
    </submittedName>
</protein>
<dbReference type="RefSeq" id="XP_033444487.1">
    <property type="nucleotide sequence ID" value="XM_033590263.1"/>
</dbReference>
<reference evidence="2" key="1">
    <citation type="journal article" date="2020" name="Stud. Mycol.">
        <title>101 Dothideomycetes genomes: a test case for predicting lifestyles and emergence of pathogens.</title>
        <authorList>
            <person name="Haridas S."/>
            <person name="Albert R."/>
            <person name="Binder M."/>
            <person name="Bloem J."/>
            <person name="Labutti K."/>
            <person name="Salamov A."/>
            <person name="Andreopoulos B."/>
            <person name="Baker S."/>
            <person name="Barry K."/>
            <person name="Bills G."/>
            <person name="Bluhm B."/>
            <person name="Cannon C."/>
            <person name="Castanera R."/>
            <person name="Culley D."/>
            <person name="Daum C."/>
            <person name="Ezra D."/>
            <person name="Gonzalez J."/>
            <person name="Henrissat B."/>
            <person name="Kuo A."/>
            <person name="Liang C."/>
            <person name="Lipzen A."/>
            <person name="Lutzoni F."/>
            <person name="Magnuson J."/>
            <person name="Mondo S."/>
            <person name="Nolan M."/>
            <person name="Ohm R."/>
            <person name="Pangilinan J."/>
            <person name="Park H.-J."/>
            <person name="Ramirez L."/>
            <person name="Alfaro M."/>
            <person name="Sun H."/>
            <person name="Tritt A."/>
            <person name="Yoshinaga Y."/>
            <person name="Zwiers L.-H."/>
            <person name="Turgeon B."/>
            <person name="Goodwin S."/>
            <person name="Spatafora J."/>
            <person name="Crous P."/>
            <person name="Grigoriev I."/>
        </authorList>
    </citation>
    <scope>NUCLEOTIDE SEQUENCE</scope>
    <source>
        <strain evidence="2">CBS 183.55</strain>
    </source>
</reference>
<feature type="transmembrane region" description="Helical" evidence="1">
    <location>
        <begin position="22"/>
        <end position="41"/>
    </location>
</feature>
<keyword evidence="1" id="KW-0472">Membrane</keyword>
<dbReference type="Proteomes" id="UP000800082">
    <property type="component" value="Unassembled WGS sequence"/>
</dbReference>
<keyword evidence="3" id="KW-1185">Reference proteome</keyword>
<evidence type="ECO:0000256" key="1">
    <source>
        <dbReference type="SAM" id="Phobius"/>
    </source>
</evidence>
<dbReference type="GeneID" id="54347924"/>
<name>A0A6A5RAZ3_9PLEO</name>
<organism evidence="2 3">
    <name type="scientific">Didymella exigua CBS 183.55</name>
    <dbReference type="NCBI Taxonomy" id="1150837"/>
    <lineage>
        <taxon>Eukaryota</taxon>
        <taxon>Fungi</taxon>
        <taxon>Dikarya</taxon>
        <taxon>Ascomycota</taxon>
        <taxon>Pezizomycotina</taxon>
        <taxon>Dothideomycetes</taxon>
        <taxon>Pleosporomycetidae</taxon>
        <taxon>Pleosporales</taxon>
        <taxon>Pleosporineae</taxon>
        <taxon>Didymellaceae</taxon>
        <taxon>Didymella</taxon>
    </lineage>
</organism>
<dbReference type="OrthoDB" id="10399765at2759"/>
<proteinExistence type="predicted"/>
<gene>
    <name evidence="2" type="ORF">M421DRAFT_403508</name>
</gene>
<dbReference type="AlphaFoldDB" id="A0A6A5RAZ3"/>
<dbReference type="EMBL" id="ML978995">
    <property type="protein sequence ID" value="KAF1924234.1"/>
    <property type="molecule type" value="Genomic_DNA"/>
</dbReference>